<name>A0ABR8QI57_9CELL</name>
<dbReference type="Pfam" id="PF08478">
    <property type="entry name" value="POTRA_1"/>
    <property type="match status" value="1"/>
</dbReference>
<evidence type="ECO:0000256" key="3">
    <source>
        <dbReference type="ARBA" id="ARBA00022692"/>
    </source>
</evidence>
<dbReference type="InterPro" id="IPR005548">
    <property type="entry name" value="Cell_div_FtsQ/DivIB_C"/>
</dbReference>
<sequence>MPPPGGPARRDQDAAPTPARAATPRVAAAAPPTGPTRTVTTYTTSRFSGPVRPAVVSTTSRERFAERARARRNIARRQVLGVAGAVVGVGGLGWLLLLSPVLALDPDQVEVTGAGTVVAVDQVLAVVAERSGTPLPRLGTVGLRDEVLEVPGVREARVVRDWPRGLAVQLVSREPVAAVPEEAPATGIALLDEQGVQVGRADAAPAGLPVVDVPVGDQRALSAVLSVLEQLPPDLLAQVESVAARTQDTVTMQLRDGGPRIDWGSADETPLKIAVLAALRAAPEAGGAQVFDVSAPRMPITR</sequence>
<dbReference type="Proteomes" id="UP000604241">
    <property type="component" value="Unassembled WGS sequence"/>
</dbReference>
<dbReference type="PANTHER" id="PTHR37820:SF1">
    <property type="entry name" value="CELL DIVISION PROTEIN FTSQ"/>
    <property type="match status" value="1"/>
</dbReference>
<feature type="compositionally biased region" description="Low complexity" evidence="6">
    <location>
        <begin position="14"/>
        <end position="44"/>
    </location>
</feature>
<evidence type="ECO:0000259" key="9">
    <source>
        <dbReference type="Pfam" id="PF08478"/>
    </source>
</evidence>
<dbReference type="PANTHER" id="PTHR37820">
    <property type="entry name" value="CELL DIVISION PROTEIN DIVIB"/>
    <property type="match status" value="1"/>
</dbReference>
<accession>A0ABR8QI57</accession>
<evidence type="ECO:0000256" key="7">
    <source>
        <dbReference type="SAM" id="Phobius"/>
    </source>
</evidence>
<gene>
    <name evidence="10" type="ORF">H9657_17745</name>
</gene>
<organism evidence="10 11">
    <name type="scientific">Cellulomonas avistercoris</name>
    <dbReference type="NCBI Taxonomy" id="2762242"/>
    <lineage>
        <taxon>Bacteria</taxon>
        <taxon>Bacillati</taxon>
        <taxon>Actinomycetota</taxon>
        <taxon>Actinomycetes</taxon>
        <taxon>Micrococcales</taxon>
        <taxon>Cellulomonadaceae</taxon>
        <taxon>Cellulomonas</taxon>
    </lineage>
</organism>
<feature type="region of interest" description="Disordered" evidence="6">
    <location>
        <begin position="1"/>
        <end position="44"/>
    </location>
</feature>
<keyword evidence="7" id="KW-0472">Membrane</keyword>
<evidence type="ECO:0000256" key="2">
    <source>
        <dbReference type="ARBA" id="ARBA00022618"/>
    </source>
</evidence>
<dbReference type="EMBL" id="JACSQV010000020">
    <property type="protein sequence ID" value="MBD7920119.1"/>
    <property type="molecule type" value="Genomic_DNA"/>
</dbReference>
<evidence type="ECO:0000313" key="11">
    <source>
        <dbReference type="Proteomes" id="UP000604241"/>
    </source>
</evidence>
<evidence type="ECO:0000256" key="6">
    <source>
        <dbReference type="SAM" id="MobiDB-lite"/>
    </source>
</evidence>
<keyword evidence="11" id="KW-1185">Reference proteome</keyword>
<feature type="domain" description="Cell division protein FtsQ/DivIB C-terminal" evidence="8">
    <location>
        <begin position="188"/>
        <end position="282"/>
    </location>
</feature>
<evidence type="ECO:0000256" key="1">
    <source>
        <dbReference type="ARBA" id="ARBA00022475"/>
    </source>
</evidence>
<dbReference type="InterPro" id="IPR013685">
    <property type="entry name" value="POTRA_FtsQ_type"/>
</dbReference>
<comment type="caution">
    <text evidence="10">The sequence shown here is derived from an EMBL/GenBank/DDBJ whole genome shotgun (WGS) entry which is preliminary data.</text>
</comment>
<feature type="transmembrane region" description="Helical" evidence="7">
    <location>
        <begin position="79"/>
        <end position="102"/>
    </location>
</feature>
<evidence type="ECO:0000256" key="5">
    <source>
        <dbReference type="ARBA" id="ARBA00023306"/>
    </source>
</evidence>
<evidence type="ECO:0000259" key="8">
    <source>
        <dbReference type="Pfam" id="PF03799"/>
    </source>
</evidence>
<reference evidence="10 11" key="1">
    <citation type="submission" date="2020-08" db="EMBL/GenBank/DDBJ databases">
        <title>A Genomic Blueprint of the Chicken Gut Microbiome.</title>
        <authorList>
            <person name="Gilroy R."/>
            <person name="Ravi A."/>
            <person name="Getino M."/>
            <person name="Pursley I."/>
            <person name="Horton D.L."/>
            <person name="Alikhan N.-F."/>
            <person name="Baker D."/>
            <person name="Gharbi K."/>
            <person name="Hall N."/>
            <person name="Watson M."/>
            <person name="Adriaenssens E.M."/>
            <person name="Foster-Nyarko E."/>
            <person name="Jarju S."/>
            <person name="Secka A."/>
            <person name="Antonio M."/>
            <person name="Oren A."/>
            <person name="Chaudhuri R."/>
            <person name="La Ragione R.M."/>
            <person name="Hildebrand F."/>
            <person name="Pallen M.J."/>
        </authorList>
    </citation>
    <scope>NUCLEOTIDE SEQUENCE [LARGE SCALE GENOMIC DNA]</scope>
    <source>
        <strain evidence="10 11">Sa3CUA2</strain>
    </source>
</reference>
<protein>
    <submittedName>
        <fullName evidence="10">FtsQ-type POTRA domain-containing protein</fullName>
    </submittedName>
</protein>
<keyword evidence="4 7" id="KW-1133">Transmembrane helix</keyword>
<evidence type="ECO:0000256" key="4">
    <source>
        <dbReference type="ARBA" id="ARBA00022989"/>
    </source>
</evidence>
<keyword evidence="2" id="KW-0132">Cell division</keyword>
<proteinExistence type="predicted"/>
<dbReference type="Gene3D" id="3.10.20.310">
    <property type="entry name" value="membrane protein fhac"/>
    <property type="match status" value="1"/>
</dbReference>
<dbReference type="Pfam" id="PF03799">
    <property type="entry name" value="FtsQ_DivIB_C"/>
    <property type="match status" value="1"/>
</dbReference>
<dbReference type="InterPro" id="IPR050487">
    <property type="entry name" value="FtsQ_DivIB"/>
</dbReference>
<feature type="domain" description="POTRA" evidence="9">
    <location>
        <begin position="107"/>
        <end position="171"/>
    </location>
</feature>
<keyword evidence="3 7" id="KW-0812">Transmembrane</keyword>
<keyword evidence="5" id="KW-0131">Cell cycle</keyword>
<keyword evidence="1" id="KW-1003">Cell membrane</keyword>
<evidence type="ECO:0000313" key="10">
    <source>
        <dbReference type="EMBL" id="MBD7920119.1"/>
    </source>
</evidence>